<feature type="compositionally biased region" description="Low complexity" evidence="1">
    <location>
        <begin position="233"/>
        <end position="257"/>
    </location>
</feature>
<evidence type="ECO:0000313" key="2">
    <source>
        <dbReference type="EMBL" id="CAD8821965.1"/>
    </source>
</evidence>
<evidence type="ECO:0000256" key="1">
    <source>
        <dbReference type="SAM" id="MobiDB-lite"/>
    </source>
</evidence>
<dbReference type="EMBL" id="HBFP01008864">
    <property type="protein sequence ID" value="CAD8821965.1"/>
    <property type="molecule type" value="Transcribed_RNA"/>
</dbReference>
<proteinExistence type="predicted"/>
<gene>
    <name evidence="2" type="ORF">TOLI1172_LOCUS6361</name>
</gene>
<reference evidence="2" key="1">
    <citation type="submission" date="2021-01" db="EMBL/GenBank/DDBJ databases">
        <authorList>
            <person name="Corre E."/>
            <person name="Pelletier E."/>
            <person name="Niang G."/>
            <person name="Scheremetjew M."/>
            <person name="Finn R."/>
            <person name="Kale V."/>
            <person name="Holt S."/>
            <person name="Cochrane G."/>
            <person name="Meng A."/>
            <person name="Brown T."/>
            <person name="Cohen L."/>
        </authorList>
    </citation>
    <scope>NUCLEOTIDE SEQUENCE</scope>
    <source>
        <strain evidence="2">CCMP3278</strain>
    </source>
</reference>
<sequence>MDVKQFWSVLIVGLVITTSIAIEIQLEVSFDSGSTWMKRPPLFISLDSPNPSSISTYTLPPLSTIKSPFSSYFIRLIDTDNPSIVLSSVPLSSCAYVIGESLRIALDSRAIPYAIAVDHAFYANCSSDWKDYENAVKDGWRMEKESKVTLDLQANYESMWRVSREAHFEKGESKKNEEYREGQEQSERAQESTGWSYYPGLLSKYWHVLGIVAVVVAMNLMREIGKVAASMESTTGSGAQGGAVSTTGTTSSRGATKTMKRTRK</sequence>
<feature type="region of interest" description="Disordered" evidence="1">
    <location>
        <begin position="231"/>
        <end position="264"/>
    </location>
</feature>
<name>A0A7S0ZHG2_9RHOD</name>
<accession>A0A7S0ZHG2</accession>
<feature type="region of interest" description="Disordered" evidence="1">
    <location>
        <begin position="171"/>
        <end position="190"/>
    </location>
</feature>
<protein>
    <submittedName>
        <fullName evidence="2">Uncharacterized protein</fullName>
    </submittedName>
</protein>
<dbReference type="AlphaFoldDB" id="A0A7S0ZHG2"/>
<organism evidence="2">
    <name type="scientific">Timspurckia oligopyrenoides</name>
    <dbReference type="NCBI Taxonomy" id="708627"/>
    <lineage>
        <taxon>Eukaryota</taxon>
        <taxon>Rhodophyta</taxon>
        <taxon>Bangiophyceae</taxon>
        <taxon>Porphyridiales</taxon>
        <taxon>Porphyridiaceae</taxon>
        <taxon>Timspurckia</taxon>
    </lineage>
</organism>